<dbReference type="EMBL" id="CAKOGP040001747">
    <property type="protein sequence ID" value="CAJ1948495.1"/>
    <property type="molecule type" value="Genomic_DNA"/>
</dbReference>
<protein>
    <recommendedName>
        <fullName evidence="4">SET domain-containing protein</fullName>
    </recommendedName>
</protein>
<keyword evidence="3" id="KW-1185">Reference proteome</keyword>
<evidence type="ECO:0000313" key="3">
    <source>
        <dbReference type="Proteomes" id="UP001295423"/>
    </source>
</evidence>
<dbReference type="Gene3D" id="3.90.1410.10">
    <property type="entry name" value="set domain protein methyltransferase, domain 1"/>
    <property type="match status" value="1"/>
</dbReference>
<sequence>MTAQSFKYLFCSICLFSLQVNAFITTWNPAGNQHTIQTSTTTRNNQFPDVTPTLINQPIRSTATRLFESASLMDLLDTLEDKRDIPSLQDWAVEQGVHFAEGVLLVDNGLGDWGVGLSANHSHVANTPIMTIPPHLILSSQDARIAPATQSFIENKMATISPGMDYYHKECLLMMVVLLETFNAASSNWSPWLETLPRSFSIGLFLDPLERSHVGRMAPAFLEQQDKQWNACWNAIQQVVDDELVELPIGFRDYLRNYMMNEKSSSSSSSEEETADDERTLKELVQWAFGVVFTRSWRSPDGKAATLVPLGDMFNHDSSMANVFPSLLQQNDDDDESLAAKMPEGSIQMKLKQNVEVGSPLFISYGMGDQPARFLVNFGFWDRSASLMDANLTVPNTEDWIVDPSELVVSTRSGGVSEEVWNLAAYKFLLLNEQNAMTATKLAQARKDNDQASFQAILDDYDIPAIMYLRKHALQIISETYPDMDLCPEGNPIESPRRFGMIARYNNGMRESWMRVAESLEFELEDALAKRQEGR</sequence>
<organism evidence="2 3">
    <name type="scientific">Cylindrotheca closterium</name>
    <dbReference type="NCBI Taxonomy" id="2856"/>
    <lineage>
        <taxon>Eukaryota</taxon>
        <taxon>Sar</taxon>
        <taxon>Stramenopiles</taxon>
        <taxon>Ochrophyta</taxon>
        <taxon>Bacillariophyta</taxon>
        <taxon>Bacillariophyceae</taxon>
        <taxon>Bacillariophycidae</taxon>
        <taxon>Bacillariales</taxon>
        <taxon>Bacillariaceae</taxon>
        <taxon>Cylindrotheca</taxon>
    </lineage>
</organism>
<feature type="chain" id="PRO_5042144792" description="SET domain-containing protein" evidence="1">
    <location>
        <begin position="23"/>
        <end position="535"/>
    </location>
</feature>
<gene>
    <name evidence="2" type="ORF">CYCCA115_LOCUS11645</name>
</gene>
<feature type="signal peptide" evidence="1">
    <location>
        <begin position="1"/>
        <end position="22"/>
    </location>
</feature>
<dbReference type="SUPFAM" id="SSF82199">
    <property type="entry name" value="SET domain"/>
    <property type="match status" value="1"/>
</dbReference>
<dbReference type="InterPro" id="IPR046341">
    <property type="entry name" value="SET_dom_sf"/>
</dbReference>
<evidence type="ECO:0000256" key="1">
    <source>
        <dbReference type="SAM" id="SignalP"/>
    </source>
</evidence>
<keyword evidence="1" id="KW-0732">Signal</keyword>
<proteinExistence type="predicted"/>
<reference evidence="2" key="1">
    <citation type="submission" date="2023-08" db="EMBL/GenBank/DDBJ databases">
        <authorList>
            <person name="Audoor S."/>
            <person name="Bilcke G."/>
        </authorList>
    </citation>
    <scope>NUCLEOTIDE SEQUENCE</scope>
</reference>
<dbReference type="AlphaFoldDB" id="A0AAD2JGX5"/>
<dbReference type="Proteomes" id="UP001295423">
    <property type="component" value="Unassembled WGS sequence"/>
</dbReference>
<dbReference type="GO" id="GO:0016279">
    <property type="term" value="F:protein-lysine N-methyltransferase activity"/>
    <property type="evidence" value="ECO:0007669"/>
    <property type="project" value="TreeGrafter"/>
</dbReference>
<dbReference type="PANTHER" id="PTHR13271:SF154">
    <property type="entry name" value="GRIP DOMAIN-CONTAINING PROTEIN"/>
    <property type="match status" value="1"/>
</dbReference>
<name>A0AAD2JGX5_9STRA</name>
<evidence type="ECO:0008006" key="4">
    <source>
        <dbReference type="Google" id="ProtNLM"/>
    </source>
</evidence>
<evidence type="ECO:0000313" key="2">
    <source>
        <dbReference type="EMBL" id="CAJ1948495.1"/>
    </source>
</evidence>
<dbReference type="InterPro" id="IPR050600">
    <property type="entry name" value="SETD3_SETD6_MTase"/>
</dbReference>
<comment type="caution">
    <text evidence="2">The sequence shown here is derived from an EMBL/GenBank/DDBJ whole genome shotgun (WGS) entry which is preliminary data.</text>
</comment>
<accession>A0AAD2JGX5</accession>
<dbReference type="PANTHER" id="PTHR13271">
    <property type="entry name" value="UNCHARACTERIZED PUTATIVE METHYLTRANSFERASE"/>
    <property type="match status" value="1"/>
</dbReference>
<dbReference type="CDD" id="cd10527">
    <property type="entry name" value="SET_LSMT"/>
    <property type="match status" value="1"/>
</dbReference>